<name>A0A7X1DQK8_9LIST</name>
<reference evidence="2 3" key="1">
    <citation type="submission" date="2020-03" db="EMBL/GenBank/DDBJ databases">
        <title>Soil Listeria distribution.</title>
        <authorList>
            <person name="Liao J."/>
            <person name="Wiedmann M."/>
        </authorList>
    </citation>
    <scope>NUCLEOTIDE SEQUENCE [LARGE SCALE GENOMIC DNA]</scope>
    <source>
        <strain evidence="2 3">FSL L7-1850</strain>
    </source>
</reference>
<evidence type="ECO:0000313" key="3">
    <source>
        <dbReference type="Proteomes" id="UP000546244"/>
    </source>
</evidence>
<sequence length="155" mass="17219">MNKILISIGCAMLLCIPAGCSQQDNVKAELPKTEETSVAKMKIQVINGLSIRLNDFSTVESGTKDKQKILKITVHLKNKTASPLNYDSLGLEVYNTTGEQLKWYPSTNFGGVLAPQQEISGDSFYEAKGEGPYTIKYKDLDKPKDSIEWKNVMLQ</sequence>
<dbReference type="InterPro" id="IPR029050">
    <property type="entry name" value="Immunoprotect_excell_Ig-like"/>
</dbReference>
<evidence type="ECO:0000313" key="2">
    <source>
        <dbReference type="EMBL" id="MBC2371786.1"/>
    </source>
</evidence>
<organism evidence="2 3">
    <name type="scientific">Listeria booriae</name>
    <dbReference type="NCBI Taxonomy" id="1552123"/>
    <lineage>
        <taxon>Bacteria</taxon>
        <taxon>Bacillati</taxon>
        <taxon>Bacillota</taxon>
        <taxon>Bacilli</taxon>
        <taxon>Bacillales</taxon>
        <taxon>Listeriaceae</taxon>
        <taxon>Listeria</taxon>
    </lineage>
</organism>
<dbReference type="RefSeq" id="WP_185618595.1">
    <property type="nucleotide sequence ID" value="NZ_JAARMV010000002.1"/>
</dbReference>
<protein>
    <submittedName>
        <fullName evidence="2">DUF4352 domain-containing protein</fullName>
    </submittedName>
</protein>
<accession>A0A7X1DQK8</accession>
<keyword evidence="1" id="KW-0732">Signal</keyword>
<gene>
    <name evidence="2" type="ORF">HBP98_07245</name>
</gene>
<evidence type="ECO:0000256" key="1">
    <source>
        <dbReference type="ARBA" id="ARBA00022729"/>
    </source>
</evidence>
<comment type="caution">
    <text evidence="2">The sequence shown here is derived from an EMBL/GenBank/DDBJ whole genome shotgun (WGS) entry which is preliminary data.</text>
</comment>
<dbReference type="Proteomes" id="UP000546244">
    <property type="component" value="Unassembled WGS sequence"/>
</dbReference>
<dbReference type="EMBL" id="JAARMV010000002">
    <property type="protein sequence ID" value="MBC2371786.1"/>
    <property type="molecule type" value="Genomic_DNA"/>
</dbReference>
<proteinExistence type="predicted"/>
<dbReference type="AlphaFoldDB" id="A0A7X1DQK8"/>
<dbReference type="Gene3D" id="2.60.40.1240">
    <property type="match status" value="1"/>
</dbReference>